<feature type="domain" description="FAD-binding" evidence="4">
    <location>
        <begin position="13"/>
        <end position="347"/>
    </location>
</feature>
<dbReference type="Gene3D" id="3.30.70.2450">
    <property type="match status" value="1"/>
</dbReference>
<gene>
    <name evidence="5" type="ORF">ACFPP6_14695</name>
</gene>
<dbReference type="InterPro" id="IPR002938">
    <property type="entry name" value="FAD-bd"/>
</dbReference>
<proteinExistence type="predicted"/>
<dbReference type="Proteomes" id="UP001596222">
    <property type="component" value="Unassembled WGS sequence"/>
</dbReference>
<sequence length="523" mass="55691">MTPAGDGDGSGAAVLVTGAGPTGLLAACELLRRGVPVRLVDCAPHPAHTPRALSLWPRALGILDDLGIGDDVRAASVRIDAYRYFTGGRPLAAFAFPAGCAARNLPQYETERLLTRRLHELGGSVERGVRLADFSQDDDTVRVLLRHPGGREETWRTPYLLGADGASSTVRDRLGTPFEGTTYPMSFALLDTRVEGHLPPGEIHYYQAPSGTLVIVPLPGGVFRILTALPAGVSAGASAPGVPAVQALLDARGPGGGGVRITEPVHQAVFRVHARRARSLRHGRVHLLGDAAHIHSPAGGQGMNNGLQDAHNLAWKLAAVLHGDSPASVLADYGPERAEATRRIVRDTDLQTRAWMADGRVRVAARDAAFRLLDRTGVVTRFYAPVMAGHRLAYRPRRATQEPARPAACRLRGGVRAGALFPRGVALAHGISGPATDPSEWALALILRPGTPPAWAVEATQLASTHRRIRPYHLPLATTAPVTHCHHPGYYLIRPDGHIAAHGHAHDTPNLQTELAHATEPSP</sequence>
<evidence type="ECO:0000256" key="1">
    <source>
        <dbReference type="ARBA" id="ARBA00001974"/>
    </source>
</evidence>
<name>A0ABV9ZZL3_9ACTN</name>
<dbReference type="PANTHER" id="PTHR43004">
    <property type="entry name" value="TRK SYSTEM POTASSIUM UPTAKE PROTEIN"/>
    <property type="match status" value="1"/>
</dbReference>
<reference evidence="6" key="1">
    <citation type="journal article" date="2019" name="Int. J. Syst. Evol. Microbiol.">
        <title>The Global Catalogue of Microorganisms (GCM) 10K type strain sequencing project: providing services to taxonomists for standard genome sequencing and annotation.</title>
        <authorList>
            <consortium name="The Broad Institute Genomics Platform"/>
            <consortium name="The Broad Institute Genome Sequencing Center for Infectious Disease"/>
            <person name="Wu L."/>
            <person name="Ma J."/>
        </authorList>
    </citation>
    <scope>NUCLEOTIDE SEQUENCE [LARGE SCALE GENOMIC DNA]</scope>
    <source>
        <strain evidence="6">CGMCC 4.1641</strain>
    </source>
</reference>
<dbReference type="GO" id="GO:0004497">
    <property type="term" value="F:monooxygenase activity"/>
    <property type="evidence" value="ECO:0007669"/>
    <property type="project" value="UniProtKB-KW"/>
</dbReference>
<evidence type="ECO:0000313" key="5">
    <source>
        <dbReference type="EMBL" id="MFC5145910.1"/>
    </source>
</evidence>
<keyword evidence="5" id="KW-0560">Oxidoreductase</keyword>
<dbReference type="SUPFAM" id="SSF51905">
    <property type="entry name" value="FAD/NAD(P)-binding domain"/>
    <property type="match status" value="1"/>
</dbReference>
<evidence type="ECO:0000259" key="4">
    <source>
        <dbReference type="Pfam" id="PF01494"/>
    </source>
</evidence>
<evidence type="ECO:0000313" key="6">
    <source>
        <dbReference type="Proteomes" id="UP001596222"/>
    </source>
</evidence>
<keyword evidence="3" id="KW-0274">FAD</keyword>
<dbReference type="EMBL" id="JBHSKJ010000007">
    <property type="protein sequence ID" value="MFC5145910.1"/>
    <property type="molecule type" value="Genomic_DNA"/>
</dbReference>
<evidence type="ECO:0000256" key="3">
    <source>
        <dbReference type="ARBA" id="ARBA00022827"/>
    </source>
</evidence>
<keyword evidence="2" id="KW-0285">Flavoprotein</keyword>
<keyword evidence="5" id="KW-0503">Monooxygenase</keyword>
<dbReference type="PRINTS" id="PR00420">
    <property type="entry name" value="RNGMNOXGNASE"/>
</dbReference>
<keyword evidence="6" id="KW-1185">Reference proteome</keyword>
<organism evidence="5 6">
    <name type="scientific">Streptomyces aureoversilis</name>
    <dbReference type="NCBI Taxonomy" id="67277"/>
    <lineage>
        <taxon>Bacteria</taxon>
        <taxon>Bacillati</taxon>
        <taxon>Actinomycetota</taxon>
        <taxon>Actinomycetes</taxon>
        <taxon>Kitasatosporales</taxon>
        <taxon>Streptomycetaceae</taxon>
        <taxon>Streptomyces</taxon>
    </lineage>
</organism>
<protein>
    <submittedName>
        <fullName evidence="5">FAD-dependent monooxygenase</fullName>
    </submittedName>
</protein>
<dbReference type="InterPro" id="IPR036188">
    <property type="entry name" value="FAD/NAD-bd_sf"/>
</dbReference>
<dbReference type="RefSeq" id="WP_382041458.1">
    <property type="nucleotide sequence ID" value="NZ_JBHSKJ010000007.1"/>
</dbReference>
<dbReference type="InterPro" id="IPR050641">
    <property type="entry name" value="RIFMO-like"/>
</dbReference>
<accession>A0ABV9ZZL3</accession>
<evidence type="ECO:0000256" key="2">
    <source>
        <dbReference type="ARBA" id="ARBA00022630"/>
    </source>
</evidence>
<comment type="caution">
    <text evidence="5">The sequence shown here is derived from an EMBL/GenBank/DDBJ whole genome shotgun (WGS) entry which is preliminary data.</text>
</comment>
<dbReference type="PANTHER" id="PTHR43004:SF19">
    <property type="entry name" value="BINDING MONOOXYGENASE, PUTATIVE (JCVI)-RELATED"/>
    <property type="match status" value="1"/>
</dbReference>
<dbReference type="Pfam" id="PF01494">
    <property type="entry name" value="FAD_binding_3"/>
    <property type="match status" value="1"/>
</dbReference>
<dbReference type="Gene3D" id="3.50.50.60">
    <property type="entry name" value="FAD/NAD(P)-binding domain"/>
    <property type="match status" value="1"/>
</dbReference>
<comment type="cofactor">
    <cofactor evidence="1">
        <name>FAD</name>
        <dbReference type="ChEBI" id="CHEBI:57692"/>
    </cofactor>
</comment>